<feature type="active site" description="Proton acceptor" evidence="4">
    <location>
        <position position="97"/>
    </location>
</feature>
<feature type="domain" description="Gamma-glutamylcyclotransferase AIG2-like" evidence="7">
    <location>
        <begin position="19"/>
        <end position="112"/>
    </location>
</feature>
<feature type="region of interest" description="Disordered" evidence="6">
    <location>
        <begin position="115"/>
        <end position="140"/>
    </location>
</feature>
<comment type="caution">
    <text evidence="8">The sequence shown here is derived from an EMBL/GenBank/DDBJ whole genome shotgun (WGS) entry which is preliminary data.</text>
</comment>
<dbReference type="GO" id="GO:0061929">
    <property type="term" value="F:gamma-glutamylaminecyclotransferase activity"/>
    <property type="evidence" value="ECO:0007669"/>
    <property type="project" value="InterPro"/>
</dbReference>
<comment type="function">
    <text evidence="1">Putative gamma-glutamylcyclotransferase.</text>
</comment>
<dbReference type="GO" id="GO:0005829">
    <property type="term" value="C:cytosol"/>
    <property type="evidence" value="ECO:0007669"/>
    <property type="project" value="TreeGrafter"/>
</dbReference>
<keyword evidence="8" id="KW-0808">Transferase</keyword>
<organism evidence="8 9">
    <name type="scientific">Actinidia chinensis var. chinensis</name>
    <name type="common">Chinese soft-hair kiwi</name>
    <dbReference type="NCBI Taxonomy" id="1590841"/>
    <lineage>
        <taxon>Eukaryota</taxon>
        <taxon>Viridiplantae</taxon>
        <taxon>Streptophyta</taxon>
        <taxon>Embryophyta</taxon>
        <taxon>Tracheophyta</taxon>
        <taxon>Spermatophyta</taxon>
        <taxon>Magnoliopsida</taxon>
        <taxon>eudicotyledons</taxon>
        <taxon>Gunneridae</taxon>
        <taxon>Pentapetalae</taxon>
        <taxon>asterids</taxon>
        <taxon>Ericales</taxon>
        <taxon>Actinidiaceae</taxon>
        <taxon>Actinidia</taxon>
    </lineage>
</organism>
<accession>A0A2R6Q9J6</accession>
<dbReference type="OrthoDB" id="113620at2759"/>
<dbReference type="CDD" id="cd06661">
    <property type="entry name" value="GGCT_like"/>
    <property type="match status" value="1"/>
</dbReference>
<keyword evidence="3" id="KW-0012">Acyltransferase</keyword>
<dbReference type="PANTHER" id="PTHR12510">
    <property type="entry name" value="TROPONIN C-AKIN-1 PROTEIN"/>
    <property type="match status" value="1"/>
</dbReference>
<dbReference type="Gramene" id="PSS04574">
    <property type="protein sequence ID" value="PSS04574"/>
    <property type="gene ID" value="CEY00_Acc20429"/>
</dbReference>
<evidence type="ECO:0000256" key="3">
    <source>
        <dbReference type="ARBA" id="ARBA00023315"/>
    </source>
</evidence>
<evidence type="ECO:0000313" key="8">
    <source>
        <dbReference type="EMBL" id="PSS04574.1"/>
    </source>
</evidence>
<keyword evidence="9" id="KW-1185">Reference proteome</keyword>
<feature type="compositionally biased region" description="Acidic residues" evidence="6">
    <location>
        <begin position="121"/>
        <end position="135"/>
    </location>
</feature>
<protein>
    <recommendedName>
        <fullName evidence="5">Gamma-glutamylcyclotransferase family protein</fullName>
    </recommendedName>
</protein>
<evidence type="ECO:0000256" key="5">
    <source>
        <dbReference type="RuleBase" id="RU367036"/>
    </source>
</evidence>
<dbReference type="InterPro" id="IPR009288">
    <property type="entry name" value="AIG2-like_dom"/>
</dbReference>
<dbReference type="InterPro" id="IPR039126">
    <property type="entry name" value="GGACT"/>
</dbReference>
<evidence type="ECO:0000259" key="7">
    <source>
        <dbReference type="Pfam" id="PF06094"/>
    </source>
</evidence>
<evidence type="ECO:0000256" key="6">
    <source>
        <dbReference type="SAM" id="MobiDB-lite"/>
    </source>
</evidence>
<evidence type="ECO:0000256" key="1">
    <source>
        <dbReference type="ARBA" id="ARBA00002782"/>
    </source>
</evidence>
<sequence>MGDTGVVEEEEELKGGGVIFSYGTLKQGFSNHGLLQAMMATGDASYLGIYTTIHKLPLVCGPYRVPFLLNFPGAGKRVIGELYAVSARALGRMDELEGTSRGHYQRLPIEVEPAATALPDGDGDCDDHHEEEEEEEKRVNNNTSIRWAEAYYAHDSYAEGMWKRNVEKGFSNYTTKRRRDTSSAQKGLPISLSWTRFNSSSHPPPLPSGLLLVSLYFPINKIIFLIDSLTLLLFSPWILLPPV</sequence>
<proteinExistence type="inferred from homology"/>
<dbReference type="GO" id="GO:0016746">
    <property type="term" value="F:acyltransferase activity"/>
    <property type="evidence" value="ECO:0007669"/>
    <property type="project" value="UniProtKB-KW"/>
</dbReference>
<dbReference type="Gene3D" id="3.10.490.10">
    <property type="entry name" value="Gamma-glutamyl cyclotransferase-like"/>
    <property type="match status" value="1"/>
</dbReference>
<evidence type="ECO:0000313" key="9">
    <source>
        <dbReference type="Proteomes" id="UP000241394"/>
    </source>
</evidence>
<dbReference type="InParanoid" id="A0A2R6Q9J6"/>
<evidence type="ECO:0000256" key="2">
    <source>
        <dbReference type="ARBA" id="ARBA00008861"/>
    </source>
</evidence>
<dbReference type="SUPFAM" id="SSF110857">
    <property type="entry name" value="Gamma-glutamyl cyclotransferase-like"/>
    <property type="match status" value="1"/>
</dbReference>
<dbReference type="PANTHER" id="PTHR12510:SF4">
    <property type="entry name" value="GAMMA-GLUTAMYLAMINECYCLOTRANSFERASE"/>
    <property type="match status" value="1"/>
</dbReference>
<dbReference type="AlphaFoldDB" id="A0A2R6Q9J6"/>
<gene>
    <name evidence="8" type="ORF">CEY00_Acc20429</name>
</gene>
<dbReference type="EMBL" id="NKQK01000018">
    <property type="protein sequence ID" value="PSS04574.1"/>
    <property type="molecule type" value="Genomic_DNA"/>
</dbReference>
<dbReference type="STRING" id="1590841.A0A2R6Q9J6"/>
<comment type="similarity">
    <text evidence="2 5">Belongs to the gamma-glutamylcyclotransferase family.</text>
</comment>
<dbReference type="Proteomes" id="UP000241394">
    <property type="component" value="Chromosome LG18"/>
</dbReference>
<reference evidence="8 9" key="1">
    <citation type="submission" date="2017-07" db="EMBL/GenBank/DDBJ databases">
        <title>An improved, manually edited Actinidia chinensis var. chinensis (kiwifruit) genome highlights the challenges associated with draft genomes and gene prediction in plants.</title>
        <authorList>
            <person name="Pilkington S."/>
            <person name="Crowhurst R."/>
            <person name="Hilario E."/>
            <person name="Nardozza S."/>
            <person name="Fraser L."/>
            <person name="Peng Y."/>
            <person name="Gunaseelan K."/>
            <person name="Simpson R."/>
            <person name="Tahir J."/>
            <person name="Deroles S."/>
            <person name="Templeton K."/>
            <person name="Luo Z."/>
            <person name="Davy M."/>
            <person name="Cheng C."/>
            <person name="Mcneilage M."/>
            <person name="Scaglione D."/>
            <person name="Liu Y."/>
            <person name="Zhang Q."/>
            <person name="Datson P."/>
            <person name="De Silva N."/>
            <person name="Gardiner S."/>
            <person name="Bassett H."/>
            <person name="Chagne D."/>
            <person name="Mccallum J."/>
            <person name="Dzierzon H."/>
            <person name="Deng C."/>
            <person name="Wang Y.-Y."/>
            <person name="Barron N."/>
            <person name="Manako K."/>
            <person name="Bowen J."/>
            <person name="Foster T."/>
            <person name="Erridge Z."/>
            <person name="Tiffin H."/>
            <person name="Waite C."/>
            <person name="Davies K."/>
            <person name="Grierson E."/>
            <person name="Laing W."/>
            <person name="Kirk R."/>
            <person name="Chen X."/>
            <person name="Wood M."/>
            <person name="Montefiori M."/>
            <person name="Brummell D."/>
            <person name="Schwinn K."/>
            <person name="Catanach A."/>
            <person name="Fullerton C."/>
            <person name="Li D."/>
            <person name="Meiyalaghan S."/>
            <person name="Nieuwenhuizen N."/>
            <person name="Read N."/>
            <person name="Prakash R."/>
            <person name="Hunter D."/>
            <person name="Zhang H."/>
            <person name="Mckenzie M."/>
            <person name="Knabel M."/>
            <person name="Harris A."/>
            <person name="Allan A."/>
            <person name="Chen A."/>
            <person name="Janssen B."/>
            <person name="Plunkett B."/>
            <person name="Dwamena C."/>
            <person name="Voogd C."/>
            <person name="Leif D."/>
            <person name="Lafferty D."/>
            <person name="Souleyre E."/>
            <person name="Varkonyi-Gasic E."/>
            <person name="Gambi F."/>
            <person name="Hanley J."/>
            <person name="Yao J.-L."/>
            <person name="Cheung J."/>
            <person name="David K."/>
            <person name="Warren B."/>
            <person name="Marsh K."/>
            <person name="Snowden K."/>
            <person name="Lin-Wang K."/>
            <person name="Brian L."/>
            <person name="Martinez-Sanchez M."/>
            <person name="Wang M."/>
            <person name="Ileperuma N."/>
            <person name="Macnee N."/>
            <person name="Campin R."/>
            <person name="Mcatee P."/>
            <person name="Drummond R."/>
            <person name="Espley R."/>
            <person name="Ireland H."/>
            <person name="Wu R."/>
            <person name="Atkinson R."/>
            <person name="Karunairetnam S."/>
            <person name="Bulley S."/>
            <person name="Chunkath S."/>
            <person name="Hanley Z."/>
            <person name="Storey R."/>
            <person name="Thrimawithana A."/>
            <person name="Thomson S."/>
            <person name="David C."/>
            <person name="Testolin R."/>
        </authorList>
    </citation>
    <scope>NUCLEOTIDE SEQUENCE [LARGE SCALE GENOMIC DNA]</scope>
    <source>
        <strain evidence="9">cv. Red5</strain>
        <tissue evidence="8">Young leaf</tissue>
    </source>
</reference>
<dbReference type="InterPro" id="IPR036568">
    <property type="entry name" value="GGCT-like_sf"/>
</dbReference>
<name>A0A2R6Q9J6_ACTCC</name>
<dbReference type="InterPro" id="IPR013024">
    <property type="entry name" value="GGCT-like"/>
</dbReference>
<reference evidence="9" key="2">
    <citation type="journal article" date="2018" name="BMC Genomics">
        <title>A manually annotated Actinidia chinensis var. chinensis (kiwifruit) genome highlights the challenges associated with draft genomes and gene prediction in plants.</title>
        <authorList>
            <person name="Pilkington S.M."/>
            <person name="Crowhurst R."/>
            <person name="Hilario E."/>
            <person name="Nardozza S."/>
            <person name="Fraser L."/>
            <person name="Peng Y."/>
            <person name="Gunaseelan K."/>
            <person name="Simpson R."/>
            <person name="Tahir J."/>
            <person name="Deroles S.C."/>
            <person name="Templeton K."/>
            <person name="Luo Z."/>
            <person name="Davy M."/>
            <person name="Cheng C."/>
            <person name="McNeilage M."/>
            <person name="Scaglione D."/>
            <person name="Liu Y."/>
            <person name="Zhang Q."/>
            <person name="Datson P."/>
            <person name="De Silva N."/>
            <person name="Gardiner S.E."/>
            <person name="Bassett H."/>
            <person name="Chagne D."/>
            <person name="McCallum J."/>
            <person name="Dzierzon H."/>
            <person name="Deng C."/>
            <person name="Wang Y.Y."/>
            <person name="Barron L."/>
            <person name="Manako K."/>
            <person name="Bowen J."/>
            <person name="Foster T.M."/>
            <person name="Erridge Z.A."/>
            <person name="Tiffin H."/>
            <person name="Waite C.N."/>
            <person name="Davies K.M."/>
            <person name="Grierson E.P."/>
            <person name="Laing W.A."/>
            <person name="Kirk R."/>
            <person name="Chen X."/>
            <person name="Wood M."/>
            <person name="Montefiori M."/>
            <person name="Brummell D.A."/>
            <person name="Schwinn K.E."/>
            <person name="Catanach A."/>
            <person name="Fullerton C."/>
            <person name="Li D."/>
            <person name="Meiyalaghan S."/>
            <person name="Nieuwenhuizen N."/>
            <person name="Read N."/>
            <person name="Prakash R."/>
            <person name="Hunter D."/>
            <person name="Zhang H."/>
            <person name="McKenzie M."/>
            <person name="Knabel M."/>
            <person name="Harris A."/>
            <person name="Allan A.C."/>
            <person name="Gleave A."/>
            <person name="Chen A."/>
            <person name="Janssen B.J."/>
            <person name="Plunkett B."/>
            <person name="Ampomah-Dwamena C."/>
            <person name="Voogd C."/>
            <person name="Leif D."/>
            <person name="Lafferty D."/>
            <person name="Souleyre E.J.F."/>
            <person name="Varkonyi-Gasic E."/>
            <person name="Gambi F."/>
            <person name="Hanley J."/>
            <person name="Yao J.L."/>
            <person name="Cheung J."/>
            <person name="David K.M."/>
            <person name="Warren B."/>
            <person name="Marsh K."/>
            <person name="Snowden K.C."/>
            <person name="Lin-Wang K."/>
            <person name="Brian L."/>
            <person name="Martinez-Sanchez M."/>
            <person name="Wang M."/>
            <person name="Ileperuma N."/>
            <person name="Macnee N."/>
            <person name="Campin R."/>
            <person name="McAtee P."/>
            <person name="Drummond R.S.M."/>
            <person name="Espley R.V."/>
            <person name="Ireland H.S."/>
            <person name="Wu R."/>
            <person name="Atkinson R.G."/>
            <person name="Karunairetnam S."/>
            <person name="Bulley S."/>
            <person name="Chunkath S."/>
            <person name="Hanley Z."/>
            <person name="Storey R."/>
            <person name="Thrimawithana A.H."/>
            <person name="Thomson S."/>
            <person name="David C."/>
            <person name="Testolin R."/>
            <person name="Huang H."/>
            <person name="Hellens R.P."/>
            <person name="Schaffer R.J."/>
        </authorList>
    </citation>
    <scope>NUCLEOTIDE SEQUENCE [LARGE SCALE GENOMIC DNA]</scope>
    <source>
        <strain evidence="9">cv. Red5</strain>
    </source>
</reference>
<dbReference type="Pfam" id="PF06094">
    <property type="entry name" value="GGACT"/>
    <property type="match status" value="1"/>
</dbReference>
<evidence type="ECO:0000256" key="4">
    <source>
        <dbReference type="PIRSR" id="PIRSR639126-1"/>
    </source>
</evidence>